<proteinExistence type="predicted"/>
<protein>
    <submittedName>
        <fullName evidence="2">Uncharacterized protein</fullName>
    </submittedName>
</protein>
<evidence type="ECO:0000313" key="3">
    <source>
        <dbReference type="Proteomes" id="UP000322234"/>
    </source>
</evidence>
<dbReference type="Proteomes" id="UP000322234">
    <property type="component" value="Unassembled WGS sequence"/>
</dbReference>
<comment type="caution">
    <text evidence="2">The sequence shown here is derived from an EMBL/GenBank/DDBJ whole genome shotgun (WGS) entry which is preliminary data.</text>
</comment>
<evidence type="ECO:0000256" key="1">
    <source>
        <dbReference type="SAM" id="MobiDB-lite"/>
    </source>
</evidence>
<feature type="region of interest" description="Disordered" evidence="1">
    <location>
        <begin position="101"/>
        <end position="188"/>
    </location>
</feature>
<feature type="compositionally biased region" description="Polar residues" evidence="1">
    <location>
        <begin position="1"/>
        <end position="10"/>
    </location>
</feature>
<reference evidence="2" key="1">
    <citation type="submission" date="2019-10" db="EMBL/GenBank/DDBJ databases">
        <title>The sequence and de novo assembly of the wild yak genome.</title>
        <authorList>
            <person name="Liu Y."/>
        </authorList>
    </citation>
    <scope>NUCLEOTIDE SEQUENCE [LARGE SCALE GENOMIC DNA]</scope>
    <source>
        <strain evidence="2">WY2019</strain>
    </source>
</reference>
<gene>
    <name evidence="2" type="ORF">E5288_WYG008549</name>
</gene>
<keyword evidence="3" id="KW-1185">Reference proteome</keyword>
<name>A0A6B0RXT3_9CETA</name>
<feature type="region of interest" description="Disordered" evidence="1">
    <location>
        <begin position="1"/>
        <end position="53"/>
    </location>
</feature>
<accession>A0A6B0RXT3</accession>
<evidence type="ECO:0000313" key="2">
    <source>
        <dbReference type="EMBL" id="MXQ94031.1"/>
    </source>
</evidence>
<dbReference type="EMBL" id="VBQZ03000105">
    <property type="protein sequence ID" value="MXQ94031.1"/>
    <property type="molecule type" value="Genomic_DNA"/>
</dbReference>
<dbReference type="AlphaFoldDB" id="A0A6B0RXT3"/>
<organism evidence="2 3">
    <name type="scientific">Bos mutus</name>
    <name type="common">wild yak</name>
    <dbReference type="NCBI Taxonomy" id="72004"/>
    <lineage>
        <taxon>Eukaryota</taxon>
        <taxon>Metazoa</taxon>
        <taxon>Chordata</taxon>
        <taxon>Craniata</taxon>
        <taxon>Vertebrata</taxon>
        <taxon>Euteleostomi</taxon>
        <taxon>Mammalia</taxon>
        <taxon>Eutheria</taxon>
        <taxon>Laurasiatheria</taxon>
        <taxon>Artiodactyla</taxon>
        <taxon>Ruminantia</taxon>
        <taxon>Pecora</taxon>
        <taxon>Bovidae</taxon>
        <taxon>Bovinae</taxon>
        <taxon>Bos</taxon>
    </lineage>
</organism>
<sequence>MDSTVDSAPSPSGRLCQRVKLDAPAVPFGRATAPRGSQGGAKQTSDRRPSRRAAGLGKVLPHFGEPRIKAVLAVALHPHPDLSCSSCPDRPSALRLALANGASQKRTRADQTSGLWLAPSGLPETPGEGARGRQLEPWEPLSQHHLPLRPAERSPGHLGLWGTQPPSRPKLPAPGAENRYGAGCLSSR</sequence>